<reference evidence="2" key="1">
    <citation type="submission" date="2018-11" db="EMBL/GenBank/DDBJ databases">
        <authorList>
            <consortium name="Genoscope - CEA"/>
            <person name="William W."/>
        </authorList>
    </citation>
    <scope>NUCLEOTIDE SEQUENCE</scope>
</reference>
<evidence type="ECO:0008006" key="3">
    <source>
        <dbReference type="Google" id="ProtNLM"/>
    </source>
</evidence>
<proteinExistence type="predicted"/>
<evidence type="ECO:0000256" key="1">
    <source>
        <dbReference type="SAM" id="Phobius"/>
    </source>
</evidence>
<feature type="transmembrane region" description="Helical" evidence="1">
    <location>
        <begin position="74"/>
        <end position="97"/>
    </location>
</feature>
<keyword evidence="1" id="KW-0472">Membrane</keyword>
<dbReference type="OrthoDB" id="1028569at2759"/>
<dbReference type="PANTHER" id="PTHR31474">
    <property type="entry name" value="HR-LIKE LESION-INDUCER"/>
    <property type="match status" value="1"/>
</dbReference>
<protein>
    <recommendedName>
        <fullName evidence="3">HR-like lesion-inducer</fullName>
    </recommendedName>
</protein>
<evidence type="ECO:0000313" key="2">
    <source>
        <dbReference type="EMBL" id="VDC82242.1"/>
    </source>
</evidence>
<accession>A0A3P5ZQ52</accession>
<dbReference type="Pfam" id="PF05514">
    <property type="entry name" value="HR_lesion"/>
    <property type="match status" value="2"/>
</dbReference>
<feature type="transmembrane region" description="Helical" evidence="1">
    <location>
        <begin position="181"/>
        <end position="200"/>
    </location>
</feature>
<dbReference type="InterPro" id="IPR008637">
    <property type="entry name" value="HR_lesion"/>
</dbReference>
<dbReference type="PANTHER" id="PTHR31474:SF17">
    <property type="entry name" value="BNAC03G74500D PROTEIN"/>
    <property type="match status" value="1"/>
</dbReference>
<dbReference type="AlphaFoldDB" id="A0A3P5ZQ52"/>
<dbReference type="KEGG" id="brp:103859997"/>
<gene>
    <name evidence="2" type="ORF">BRAA03T13460Z</name>
</gene>
<keyword evidence="1" id="KW-0812">Transmembrane</keyword>
<sequence length="216" mass="25182">MDFVLRKVNSLGRKVATFPHVETIGRTLFASSFFLSAWHDYMELRSNWEGSEDYWRPKFGYSGDQIKHLMAVSIMVKTLGGLIFIYGSFFGAFFLLLHQGIATTIHHDFYNQRIDTEEFGLLYIKFKRILNETIYEGAQNLYNSNFDEQHIKQTISKFRELADHAVTNPALFGRDEFFRRLLRFIKALAVVGALLFFVTMKHKLNNSKKESKVKTD</sequence>
<organism evidence="2">
    <name type="scientific">Brassica campestris</name>
    <name type="common">Field mustard</name>
    <dbReference type="NCBI Taxonomy" id="3711"/>
    <lineage>
        <taxon>Eukaryota</taxon>
        <taxon>Viridiplantae</taxon>
        <taxon>Streptophyta</taxon>
        <taxon>Embryophyta</taxon>
        <taxon>Tracheophyta</taxon>
        <taxon>Spermatophyta</taxon>
        <taxon>Magnoliopsida</taxon>
        <taxon>eudicotyledons</taxon>
        <taxon>Gunneridae</taxon>
        <taxon>Pentapetalae</taxon>
        <taxon>rosids</taxon>
        <taxon>malvids</taxon>
        <taxon>Brassicales</taxon>
        <taxon>Brassicaceae</taxon>
        <taxon>Brassiceae</taxon>
        <taxon>Brassica</taxon>
    </lineage>
</organism>
<name>A0A3P5ZQ52_BRACM</name>
<keyword evidence="1" id="KW-1133">Transmembrane helix</keyword>
<dbReference type="EMBL" id="LR031572">
    <property type="protein sequence ID" value="VDC82242.1"/>
    <property type="molecule type" value="Genomic_DNA"/>
</dbReference>